<evidence type="ECO:0000256" key="8">
    <source>
        <dbReference type="ARBA" id="ARBA00023053"/>
    </source>
</evidence>
<name>A0A8J2RI85_9CRUS</name>
<dbReference type="GO" id="GO:0005886">
    <property type="term" value="C:plasma membrane"/>
    <property type="evidence" value="ECO:0007669"/>
    <property type="project" value="TreeGrafter"/>
</dbReference>
<feature type="transmembrane region" description="Helical" evidence="15">
    <location>
        <begin position="128"/>
        <end position="155"/>
    </location>
</feature>
<feature type="transmembrane region" description="Helical" evidence="15">
    <location>
        <begin position="161"/>
        <end position="183"/>
    </location>
</feature>
<evidence type="ECO:0000256" key="4">
    <source>
        <dbReference type="ARBA" id="ARBA00022692"/>
    </source>
</evidence>
<dbReference type="PANTHER" id="PTHR45897">
    <property type="entry name" value="HIGH-AFFINITY CHOLINE TRANSPORTER 1"/>
    <property type="match status" value="1"/>
</dbReference>
<keyword evidence="8" id="KW-0915">Sodium</keyword>
<keyword evidence="12" id="KW-0739">Sodium transport</keyword>
<dbReference type="CDD" id="cd11474">
    <property type="entry name" value="SLC5sbd_CHT"/>
    <property type="match status" value="1"/>
</dbReference>
<dbReference type="OrthoDB" id="546820at2759"/>
<feature type="transmembrane region" description="Helical" evidence="15">
    <location>
        <begin position="48"/>
        <end position="69"/>
    </location>
</feature>
<keyword evidence="6" id="KW-0530">Neurotransmitter biosynthesis</keyword>
<dbReference type="GO" id="GO:0008292">
    <property type="term" value="P:acetylcholine biosynthetic process"/>
    <property type="evidence" value="ECO:0007669"/>
    <property type="project" value="TreeGrafter"/>
</dbReference>
<feature type="transmembrane region" description="Helical" evidence="15">
    <location>
        <begin position="479"/>
        <end position="498"/>
    </location>
</feature>
<evidence type="ECO:0000256" key="6">
    <source>
        <dbReference type="ARBA" id="ARBA00022979"/>
    </source>
</evidence>
<gene>
    <name evidence="16" type="ORF">DGAL_LOCUS5002</name>
</gene>
<keyword evidence="7 15" id="KW-1133">Transmembrane helix</keyword>
<dbReference type="AlphaFoldDB" id="A0A8J2RI85"/>
<dbReference type="PANTHER" id="PTHR45897:SF4">
    <property type="entry name" value="HIGH-AFFINITY CHOLINE TRANSPORTER 1"/>
    <property type="match status" value="1"/>
</dbReference>
<keyword evidence="4 15" id="KW-0812">Transmembrane</keyword>
<proteinExistence type="inferred from homology"/>
<keyword evidence="17" id="KW-1185">Reference proteome</keyword>
<feature type="transmembrane region" description="Helical" evidence="15">
    <location>
        <begin position="263"/>
        <end position="282"/>
    </location>
</feature>
<keyword evidence="5" id="KW-0769">Symport</keyword>
<evidence type="ECO:0000256" key="7">
    <source>
        <dbReference type="ARBA" id="ARBA00022989"/>
    </source>
</evidence>
<reference evidence="16" key="1">
    <citation type="submission" date="2021-11" db="EMBL/GenBank/DDBJ databases">
        <authorList>
            <person name="Schell T."/>
        </authorList>
    </citation>
    <scope>NUCLEOTIDE SEQUENCE</scope>
    <source>
        <strain evidence="16">M5</strain>
    </source>
</reference>
<evidence type="ECO:0000256" key="15">
    <source>
        <dbReference type="SAM" id="Phobius"/>
    </source>
</evidence>
<evidence type="ECO:0000256" key="10">
    <source>
        <dbReference type="ARBA" id="ARBA00023136"/>
    </source>
</evidence>
<dbReference type="InterPro" id="IPR052244">
    <property type="entry name" value="Choline_transporter"/>
</dbReference>
<feature type="transmembrane region" description="Helical" evidence="15">
    <location>
        <begin position="6"/>
        <end position="27"/>
    </location>
</feature>
<keyword evidence="10 15" id="KW-0472">Membrane</keyword>
<evidence type="ECO:0000256" key="3">
    <source>
        <dbReference type="ARBA" id="ARBA00022448"/>
    </source>
</evidence>
<dbReference type="InterPro" id="IPR001734">
    <property type="entry name" value="Na/solute_symporter"/>
</dbReference>
<evidence type="ECO:0000256" key="9">
    <source>
        <dbReference type="ARBA" id="ARBA00023065"/>
    </source>
</evidence>
<comment type="subcellular location">
    <subcellularLocation>
        <location evidence="1">Membrane</location>
        <topology evidence="1">Multi-pass membrane protein</topology>
    </subcellularLocation>
</comment>
<comment type="caution">
    <text evidence="16">The sequence shown here is derived from an EMBL/GenBank/DDBJ whole genome shotgun (WGS) entry which is preliminary data.</text>
</comment>
<evidence type="ECO:0000313" key="16">
    <source>
        <dbReference type="EMBL" id="CAH0102582.1"/>
    </source>
</evidence>
<dbReference type="Gene3D" id="1.20.1730.10">
    <property type="entry name" value="Sodium/glucose cotransporter"/>
    <property type="match status" value="1"/>
</dbReference>
<dbReference type="Proteomes" id="UP000789390">
    <property type="component" value="Unassembled WGS sequence"/>
</dbReference>
<dbReference type="InterPro" id="IPR038377">
    <property type="entry name" value="Na/Glc_symporter_sf"/>
</dbReference>
<evidence type="ECO:0000256" key="13">
    <source>
        <dbReference type="RuleBase" id="RU362091"/>
    </source>
</evidence>
<comment type="similarity">
    <text evidence="2 13">Belongs to the sodium:solute symporter (SSF) (TC 2.A.21) family.</text>
</comment>
<sequence length="626" mass="68017">MAINVGGLVSIIVFYLIILAVGIWAGWRHGNKNKKETGTESVMLAGRNMGVFVGIMTMTATWVDGGYIMGSAEVVFTSGVAWCQAPFGYAVALFLGGLFFAGPMRSAGYHTMLDPFQEKYGAKIGGILYLPALCGEILWSSAILASLGSTLSVILGLDNTIAVLTSASVAMLYTLFGGLYSVAYTDVVQLFCVAIGLVISNLYSDIILVSIEILNTYVDIQIIKILCVPFAWNNPAVDMENISPATWGGTIKTHEIGIYTENYLLLIMGGIPWQVYFQRVLAFRTPKQAQTMSYVAGLGSILLAVPPILLGVVAGATDWNLATNGTMNITAEENGKIILPLVLQYLTPPWVSYIGLGAVSAAAMSSADSSMLSSSSMFARNIYQAIFFPWASERHVVRVIWVAIVVVAALASLVALTVNSIYGLLYDSIQAIQCEICCISIIFYDDDSVLSADLVYVLLFPQLLLIIHWKKYCNSYGSIVSMITGFVFRILGGEPLLGLPVVLEYPFYDDELGQLFPFRTLCMIIALLSHVLVSLLAHCIFRNGYLSTKWDLLGCFDDFSFESSARQRSRTDEGKTIGDSSSCRMSNDSSEATTSASQFELISRSSTLEHLPVQMPQGEVNPAFSS</sequence>
<feature type="compositionally biased region" description="Low complexity" evidence="14">
    <location>
        <begin position="580"/>
        <end position="590"/>
    </location>
</feature>
<feature type="transmembrane region" description="Helical" evidence="15">
    <location>
        <begin position="89"/>
        <end position="107"/>
    </location>
</feature>
<keyword evidence="11" id="KW-0325">Glycoprotein</keyword>
<protein>
    <recommendedName>
        <fullName evidence="18">High-affinity choline transporter 1</fullName>
    </recommendedName>
</protein>
<dbReference type="GO" id="GO:0005307">
    <property type="term" value="F:choline:sodium symporter activity"/>
    <property type="evidence" value="ECO:0007669"/>
    <property type="project" value="TreeGrafter"/>
</dbReference>
<feature type="transmembrane region" description="Helical" evidence="15">
    <location>
        <begin position="449"/>
        <end position="467"/>
    </location>
</feature>
<keyword evidence="3" id="KW-0813">Transport</keyword>
<dbReference type="Pfam" id="PF00474">
    <property type="entry name" value="SSF"/>
    <property type="match status" value="1"/>
</dbReference>
<feature type="transmembrane region" description="Helical" evidence="15">
    <location>
        <begin position="518"/>
        <end position="541"/>
    </location>
</feature>
<organism evidence="16 17">
    <name type="scientific">Daphnia galeata</name>
    <dbReference type="NCBI Taxonomy" id="27404"/>
    <lineage>
        <taxon>Eukaryota</taxon>
        <taxon>Metazoa</taxon>
        <taxon>Ecdysozoa</taxon>
        <taxon>Arthropoda</taxon>
        <taxon>Crustacea</taxon>
        <taxon>Branchiopoda</taxon>
        <taxon>Diplostraca</taxon>
        <taxon>Cladocera</taxon>
        <taxon>Anomopoda</taxon>
        <taxon>Daphniidae</taxon>
        <taxon>Daphnia</taxon>
    </lineage>
</organism>
<evidence type="ECO:0000256" key="11">
    <source>
        <dbReference type="ARBA" id="ARBA00023180"/>
    </source>
</evidence>
<dbReference type="EMBL" id="CAKKLH010000087">
    <property type="protein sequence ID" value="CAH0102582.1"/>
    <property type="molecule type" value="Genomic_DNA"/>
</dbReference>
<feature type="region of interest" description="Disordered" evidence="14">
    <location>
        <begin position="570"/>
        <end position="597"/>
    </location>
</feature>
<evidence type="ECO:0000256" key="12">
    <source>
        <dbReference type="ARBA" id="ARBA00023201"/>
    </source>
</evidence>
<evidence type="ECO:0000256" key="14">
    <source>
        <dbReference type="SAM" id="MobiDB-lite"/>
    </source>
</evidence>
<accession>A0A8J2RI85</accession>
<evidence type="ECO:0000256" key="2">
    <source>
        <dbReference type="ARBA" id="ARBA00006434"/>
    </source>
</evidence>
<evidence type="ECO:0000313" key="17">
    <source>
        <dbReference type="Proteomes" id="UP000789390"/>
    </source>
</evidence>
<keyword evidence="9" id="KW-0406">Ion transport</keyword>
<evidence type="ECO:0000256" key="5">
    <source>
        <dbReference type="ARBA" id="ARBA00022847"/>
    </source>
</evidence>
<feature type="transmembrane region" description="Helical" evidence="15">
    <location>
        <begin position="399"/>
        <end position="418"/>
    </location>
</feature>
<evidence type="ECO:0008006" key="18">
    <source>
        <dbReference type="Google" id="ProtNLM"/>
    </source>
</evidence>
<feature type="transmembrane region" description="Helical" evidence="15">
    <location>
        <begin position="190"/>
        <end position="211"/>
    </location>
</feature>
<evidence type="ECO:0000256" key="1">
    <source>
        <dbReference type="ARBA" id="ARBA00004141"/>
    </source>
</evidence>
<dbReference type="PROSITE" id="PS50283">
    <property type="entry name" value="NA_SOLUT_SYMP_3"/>
    <property type="match status" value="1"/>
</dbReference>
<feature type="transmembrane region" description="Helical" evidence="15">
    <location>
        <begin position="294"/>
        <end position="317"/>
    </location>
</feature>